<organism evidence="6 7">
    <name type="scientific">Tepidimonas charontis</name>
    <dbReference type="NCBI Taxonomy" id="2267262"/>
    <lineage>
        <taxon>Bacteria</taxon>
        <taxon>Pseudomonadati</taxon>
        <taxon>Pseudomonadota</taxon>
        <taxon>Betaproteobacteria</taxon>
        <taxon>Burkholderiales</taxon>
        <taxon>Tepidimonas</taxon>
    </lineage>
</organism>
<dbReference type="RefSeq" id="WP_144327913.1">
    <property type="nucleotide sequence ID" value="NZ_VJON01000010.1"/>
</dbReference>
<keyword evidence="7" id="KW-1185">Reference proteome</keyword>
<evidence type="ECO:0000256" key="2">
    <source>
        <dbReference type="ARBA" id="ARBA00022692"/>
    </source>
</evidence>
<reference evidence="6 7" key="1">
    <citation type="submission" date="2019-07" db="EMBL/GenBank/DDBJ databases">
        <title>Tepidimonas charontis SPSP-6 draft genome.</title>
        <authorList>
            <person name="Da Costa M.S."/>
            <person name="Froufe H.J.C."/>
            <person name="Egas C."/>
            <person name="Albuquerque L."/>
        </authorList>
    </citation>
    <scope>NUCLEOTIDE SEQUENCE [LARGE SCALE GENOMIC DNA]</scope>
    <source>
        <strain evidence="6 7">SPSP-6</strain>
    </source>
</reference>
<keyword evidence="2 5" id="KW-0812">Transmembrane</keyword>
<protein>
    <submittedName>
        <fullName evidence="6">Type IV secretory pathway, VirB3-like protein</fullName>
    </submittedName>
</protein>
<comment type="subcellular location">
    <subcellularLocation>
        <location evidence="1">Membrane</location>
    </subcellularLocation>
</comment>
<dbReference type="Pfam" id="PF05101">
    <property type="entry name" value="VirB3"/>
    <property type="match status" value="1"/>
</dbReference>
<evidence type="ECO:0000256" key="4">
    <source>
        <dbReference type="ARBA" id="ARBA00023136"/>
    </source>
</evidence>
<sequence>MDAWEVPVHRSLVRPLLLLNGERELVMMLGIVAGTFIVSLFQLWAAITGAVLWFVGLFFLQRMAQKDPKLSKVYFRSLRYTRKRHIPSASTPFALPVEIREVK</sequence>
<dbReference type="OrthoDB" id="7063374at2"/>
<gene>
    <name evidence="6" type="ORF">Tchar_00926</name>
</gene>
<dbReference type="NCBIfam" id="NF010395">
    <property type="entry name" value="PRK13823.1"/>
    <property type="match status" value="1"/>
</dbReference>
<accession>A0A554XH25</accession>
<comment type="caution">
    <text evidence="6">The sequence shown here is derived from an EMBL/GenBank/DDBJ whole genome shotgun (WGS) entry which is preliminary data.</text>
</comment>
<evidence type="ECO:0000313" key="6">
    <source>
        <dbReference type="EMBL" id="TSE35137.1"/>
    </source>
</evidence>
<dbReference type="Proteomes" id="UP000318294">
    <property type="component" value="Unassembled WGS sequence"/>
</dbReference>
<dbReference type="EMBL" id="VJON01000010">
    <property type="protein sequence ID" value="TSE35137.1"/>
    <property type="molecule type" value="Genomic_DNA"/>
</dbReference>
<proteinExistence type="predicted"/>
<feature type="transmembrane region" description="Helical" evidence="5">
    <location>
        <begin position="27"/>
        <end position="60"/>
    </location>
</feature>
<keyword evidence="4 5" id="KW-0472">Membrane</keyword>
<evidence type="ECO:0000256" key="1">
    <source>
        <dbReference type="ARBA" id="ARBA00004370"/>
    </source>
</evidence>
<evidence type="ECO:0000313" key="7">
    <source>
        <dbReference type="Proteomes" id="UP000318294"/>
    </source>
</evidence>
<dbReference type="InterPro" id="IPR007792">
    <property type="entry name" value="T4SS_VirB3/TrbD/AvhB"/>
</dbReference>
<dbReference type="GO" id="GO:0016020">
    <property type="term" value="C:membrane"/>
    <property type="evidence" value="ECO:0007669"/>
    <property type="project" value="UniProtKB-SubCell"/>
</dbReference>
<evidence type="ECO:0000256" key="3">
    <source>
        <dbReference type="ARBA" id="ARBA00022989"/>
    </source>
</evidence>
<name>A0A554XH25_9BURK</name>
<keyword evidence="3 5" id="KW-1133">Transmembrane helix</keyword>
<dbReference type="AlphaFoldDB" id="A0A554XH25"/>
<evidence type="ECO:0000256" key="5">
    <source>
        <dbReference type="SAM" id="Phobius"/>
    </source>
</evidence>